<dbReference type="PANTHER" id="PTHR35100:SF1">
    <property type="entry name" value="F15H11.13 PROTEIN"/>
    <property type="match status" value="1"/>
</dbReference>
<dbReference type="ExpressionAtlas" id="A0A2K3DWE1">
    <property type="expression patterns" value="baseline"/>
</dbReference>
<keyword evidence="4" id="KW-1185">Reference proteome</keyword>
<dbReference type="AlphaFoldDB" id="A0A2K3DWE1"/>
<feature type="region of interest" description="Disordered" evidence="1">
    <location>
        <begin position="79"/>
        <end position="114"/>
    </location>
</feature>
<dbReference type="OrthoDB" id="534610at2759"/>
<dbReference type="GeneID" id="5722984"/>
<feature type="transmembrane region" description="Helical" evidence="2">
    <location>
        <begin position="359"/>
        <end position="378"/>
    </location>
</feature>
<dbReference type="RefSeq" id="XP_001697420.2">
    <property type="nucleotide sequence ID" value="XM_001697368.2"/>
</dbReference>
<name>A0A2K3DWE1_CHLRE</name>
<dbReference type="PaxDb" id="3055-EDP00082"/>
<keyword evidence="2" id="KW-1133">Transmembrane helix</keyword>
<evidence type="ECO:0000256" key="1">
    <source>
        <dbReference type="SAM" id="MobiDB-lite"/>
    </source>
</evidence>
<proteinExistence type="predicted"/>
<feature type="transmembrane region" description="Helical" evidence="2">
    <location>
        <begin position="398"/>
        <end position="419"/>
    </location>
</feature>
<accession>A0A2K3DWE1</accession>
<feature type="transmembrane region" description="Helical" evidence="2">
    <location>
        <begin position="439"/>
        <end position="457"/>
    </location>
</feature>
<feature type="compositionally biased region" description="Low complexity" evidence="1">
    <location>
        <begin position="202"/>
        <end position="215"/>
    </location>
</feature>
<sequence length="515" mass="54656">MEPHSLVLTSASTLETSHHHSIVHTRRIAQPMPLLPPQARRPLQSLAQHLARSLRQLGQRLRAGRDARRALVGRVEQPIPAEASGQDAGSCAYGASVQPQQQPQHLGGWGARRRARAAAARATAAAAATGAADVPSAAASAHAASSTQQQSPYHHAASSQLHHFHVPRHFLHPHPQAQETAAASSGRSAGTEVIERNQYGRQAAQVGPAAAGVNPSSSTNAAFPEPQEQQQRRRLLEEARHYVQVTELPPAAHSAAASVISTDTSARISDSDGSSQDLCMAAPVKVLVADVMARPRRRGPLRQLGRAVRFVGSHLGPKGPGENDKTPMERLLNVATCGMFFQAGGRIVRMCRAASARRFGWVFCAVGVVATVYHASWGKHFRPAARKVDYWSIAVSSMLLRGVLVGRLPAVAAAAMAAVIPFKPTLVSTTNFMAVEIRYMLLALSCPALLPAWAAHAGMSLTATACFSLEDTPLLSWFPYTHATFHALSAAAFLTLPGAMNTMLESSPAAAAAAL</sequence>
<keyword evidence="2" id="KW-0812">Transmembrane</keyword>
<dbReference type="KEGG" id="cre:CHLRE_03g160850v5"/>
<dbReference type="Proteomes" id="UP000006906">
    <property type="component" value="Chromosome 3"/>
</dbReference>
<organism evidence="3 4">
    <name type="scientific">Chlamydomonas reinhardtii</name>
    <name type="common">Chlamydomonas smithii</name>
    <dbReference type="NCBI Taxonomy" id="3055"/>
    <lineage>
        <taxon>Eukaryota</taxon>
        <taxon>Viridiplantae</taxon>
        <taxon>Chlorophyta</taxon>
        <taxon>core chlorophytes</taxon>
        <taxon>Chlorophyceae</taxon>
        <taxon>CS clade</taxon>
        <taxon>Chlamydomonadales</taxon>
        <taxon>Chlamydomonadaceae</taxon>
        <taxon>Chlamydomonas</taxon>
    </lineage>
</organism>
<dbReference type="EMBL" id="CM008964">
    <property type="protein sequence ID" value="PNW84846.1"/>
    <property type="molecule type" value="Genomic_DNA"/>
</dbReference>
<evidence type="ECO:0000313" key="4">
    <source>
        <dbReference type="Proteomes" id="UP000006906"/>
    </source>
</evidence>
<evidence type="ECO:0000313" key="3">
    <source>
        <dbReference type="EMBL" id="PNW84846.1"/>
    </source>
</evidence>
<reference evidence="3 4" key="1">
    <citation type="journal article" date="2007" name="Science">
        <title>The Chlamydomonas genome reveals the evolution of key animal and plant functions.</title>
        <authorList>
            <person name="Merchant S.S."/>
            <person name="Prochnik S.E."/>
            <person name="Vallon O."/>
            <person name="Harris E.H."/>
            <person name="Karpowicz S.J."/>
            <person name="Witman G.B."/>
            <person name="Terry A."/>
            <person name="Salamov A."/>
            <person name="Fritz-Laylin L.K."/>
            <person name="Marechal-Drouard L."/>
            <person name="Marshall W.F."/>
            <person name="Qu L.H."/>
            <person name="Nelson D.R."/>
            <person name="Sanderfoot A.A."/>
            <person name="Spalding M.H."/>
            <person name="Kapitonov V.V."/>
            <person name="Ren Q."/>
            <person name="Ferris P."/>
            <person name="Lindquist E."/>
            <person name="Shapiro H."/>
            <person name="Lucas S.M."/>
            <person name="Grimwood J."/>
            <person name="Schmutz J."/>
            <person name="Cardol P."/>
            <person name="Cerutti H."/>
            <person name="Chanfreau G."/>
            <person name="Chen C.L."/>
            <person name="Cognat V."/>
            <person name="Croft M.T."/>
            <person name="Dent R."/>
            <person name="Dutcher S."/>
            <person name="Fernandez E."/>
            <person name="Fukuzawa H."/>
            <person name="Gonzalez-Ballester D."/>
            <person name="Gonzalez-Halphen D."/>
            <person name="Hallmann A."/>
            <person name="Hanikenne M."/>
            <person name="Hippler M."/>
            <person name="Inwood W."/>
            <person name="Jabbari K."/>
            <person name="Kalanon M."/>
            <person name="Kuras R."/>
            <person name="Lefebvre P.A."/>
            <person name="Lemaire S.D."/>
            <person name="Lobanov A.V."/>
            <person name="Lohr M."/>
            <person name="Manuell A."/>
            <person name="Meier I."/>
            <person name="Mets L."/>
            <person name="Mittag M."/>
            <person name="Mittelmeier T."/>
            <person name="Moroney J.V."/>
            <person name="Moseley J."/>
            <person name="Napoli C."/>
            <person name="Nedelcu A.M."/>
            <person name="Niyogi K."/>
            <person name="Novoselov S.V."/>
            <person name="Paulsen I.T."/>
            <person name="Pazour G."/>
            <person name="Purton S."/>
            <person name="Ral J.P."/>
            <person name="Riano-Pachon D.M."/>
            <person name="Riekhof W."/>
            <person name="Rymarquis L."/>
            <person name="Schroda M."/>
            <person name="Stern D."/>
            <person name="Umen J."/>
            <person name="Willows R."/>
            <person name="Wilson N."/>
            <person name="Zimmer S.L."/>
            <person name="Allmer J."/>
            <person name="Balk J."/>
            <person name="Bisova K."/>
            <person name="Chen C.J."/>
            <person name="Elias M."/>
            <person name="Gendler K."/>
            <person name="Hauser C."/>
            <person name="Lamb M.R."/>
            <person name="Ledford H."/>
            <person name="Long J.C."/>
            <person name="Minagawa J."/>
            <person name="Page M.D."/>
            <person name="Pan J."/>
            <person name="Pootakham W."/>
            <person name="Roje S."/>
            <person name="Rose A."/>
            <person name="Stahlberg E."/>
            <person name="Terauchi A.M."/>
            <person name="Yang P."/>
            <person name="Ball S."/>
            <person name="Bowler C."/>
            <person name="Dieckmann C.L."/>
            <person name="Gladyshev V.N."/>
            <person name="Green P."/>
            <person name="Jorgensen R."/>
            <person name="Mayfield S."/>
            <person name="Mueller-Roeber B."/>
            <person name="Rajamani S."/>
            <person name="Sayre R.T."/>
            <person name="Brokstein P."/>
            <person name="Dubchak I."/>
            <person name="Goodstein D."/>
            <person name="Hornick L."/>
            <person name="Huang Y.W."/>
            <person name="Jhaveri J."/>
            <person name="Luo Y."/>
            <person name="Martinez D."/>
            <person name="Ngau W.C."/>
            <person name="Otillar B."/>
            <person name="Poliakov A."/>
            <person name="Porter A."/>
            <person name="Szajkowski L."/>
            <person name="Werner G."/>
            <person name="Zhou K."/>
            <person name="Grigoriev I.V."/>
            <person name="Rokhsar D.S."/>
            <person name="Grossman A.R."/>
        </authorList>
    </citation>
    <scope>NUCLEOTIDE SEQUENCE [LARGE SCALE GENOMIC DNA]</scope>
    <source>
        <strain evidence="4">CC-503</strain>
    </source>
</reference>
<dbReference type="InParanoid" id="A0A2K3DWE1"/>
<feature type="region of interest" description="Disordered" evidence="1">
    <location>
        <begin position="202"/>
        <end position="233"/>
    </location>
</feature>
<evidence type="ECO:0000256" key="2">
    <source>
        <dbReference type="SAM" id="Phobius"/>
    </source>
</evidence>
<feature type="compositionally biased region" description="Polar residues" evidence="1">
    <location>
        <begin position="148"/>
        <end position="159"/>
    </location>
</feature>
<dbReference type="PANTHER" id="PTHR35100">
    <property type="entry name" value="FOLD PROTEIN"/>
    <property type="match status" value="1"/>
</dbReference>
<gene>
    <name evidence="3" type="ORF">CHLRE_03g160850v5</name>
</gene>
<feature type="region of interest" description="Disordered" evidence="1">
    <location>
        <begin position="139"/>
        <end position="159"/>
    </location>
</feature>
<dbReference type="Gramene" id="PNW84846">
    <property type="protein sequence ID" value="PNW84846"/>
    <property type="gene ID" value="CHLRE_03g160850v5"/>
</dbReference>
<protein>
    <submittedName>
        <fullName evidence="3">Uncharacterized protein</fullName>
    </submittedName>
</protein>
<keyword evidence="2" id="KW-0472">Membrane</keyword>